<dbReference type="PANTHER" id="PTHR12044:SF14">
    <property type="entry name" value="MEIOTIC DOUBLE-STRANDED BREAK FORMATION PROTEIN 1"/>
    <property type="match status" value="1"/>
</dbReference>
<dbReference type="InterPro" id="IPR052133">
    <property type="entry name" value="Immune_Signaling-Apoptosis_Reg"/>
</dbReference>
<name>A0A7L4G0Z2_9COLU</name>
<feature type="non-terminal residue" evidence="1">
    <location>
        <position position="302"/>
    </location>
</feature>
<accession>A0A7L4G0Z2</accession>
<dbReference type="AlphaFoldDB" id="A0A7L4G0Z2"/>
<proteinExistence type="predicted"/>
<sequence length="302" mass="34012">LLFPVSNLCGKCRPRDTDLLQPSLNFLYWSLHQTTPCSQQRAVAVLLSNVSLLELLQKVLECTWLWSPHSQPAYLSSEDALLCSGWLLVASLLLYQHRYNAEVHQTLSLDLTEVLNAVIFRKKKPVLLLVSIMQFLRAALRQNFSSSLLVIIGQNAAQGATQPQPPSLQDAALHPLAMWQVFSLVVSLQNLLVHKDLLLSQAVVACLETFVEYLYVKNQDVALHVASQPWHRFLLFTLLNGGQKSFLQPEVLRLMTLFLRYQSSNIIPQKEISQILQEAAEANLAELPEATSHALHLFLCQV</sequence>
<dbReference type="OrthoDB" id="10015792at2759"/>
<dbReference type="EMBL" id="VWYH01009016">
    <property type="protein sequence ID" value="NXW92785.1"/>
    <property type="molecule type" value="Genomic_DNA"/>
</dbReference>
<gene>
    <name evidence="1" type="primary">Mei1</name>
    <name evidence="1" type="ORF">ALOBEC_R12325</name>
</gene>
<feature type="non-terminal residue" evidence="1">
    <location>
        <position position="1"/>
    </location>
</feature>
<protein>
    <submittedName>
        <fullName evidence="1">MEI1 protein</fullName>
    </submittedName>
</protein>
<dbReference type="GO" id="GO:0007127">
    <property type="term" value="P:meiosis I"/>
    <property type="evidence" value="ECO:0007669"/>
    <property type="project" value="TreeGrafter"/>
</dbReference>
<keyword evidence="2" id="KW-1185">Reference proteome</keyword>
<evidence type="ECO:0000313" key="1">
    <source>
        <dbReference type="EMBL" id="NXW92785.1"/>
    </source>
</evidence>
<dbReference type="Proteomes" id="UP000541332">
    <property type="component" value="Unassembled WGS sequence"/>
</dbReference>
<comment type="caution">
    <text evidence="1">The sequence shown here is derived from an EMBL/GenBank/DDBJ whole genome shotgun (WGS) entry which is preliminary data.</text>
</comment>
<evidence type="ECO:0000313" key="2">
    <source>
        <dbReference type="Proteomes" id="UP000541332"/>
    </source>
</evidence>
<reference evidence="1 2" key="1">
    <citation type="submission" date="2020-02" db="EMBL/GenBank/DDBJ databases">
        <title>Bird 10,000 Genomes (B10K) Project - Family phase.</title>
        <authorList>
            <person name="Zhang G."/>
        </authorList>
    </citation>
    <scope>NUCLEOTIDE SEQUENCE [LARGE SCALE GENOMIC DNA]</scope>
    <source>
        <strain evidence="1">B10K-DU-006-06</strain>
    </source>
</reference>
<organism evidence="1 2">
    <name type="scientific">Pampusana beccarii</name>
    <name type="common">Western bronze ground-dove</name>
    <dbReference type="NCBI Taxonomy" id="2953425"/>
    <lineage>
        <taxon>Eukaryota</taxon>
        <taxon>Metazoa</taxon>
        <taxon>Chordata</taxon>
        <taxon>Craniata</taxon>
        <taxon>Vertebrata</taxon>
        <taxon>Euteleostomi</taxon>
        <taxon>Archelosauria</taxon>
        <taxon>Archosauria</taxon>
        <taxon>Dinosauria</taxon>
        <taxon>Saurischia</taxon>
        <taxon>Theropoda</taxon>
        <taxon>Coelurosauria</taxon>
        <taxon>Aves</taxon>
        <taxon>Neognathae</taxon>
        <taxon>Neoaves</taxon>
        <taxon>Columbimorphae</taxon>
        <taxon>Columbiformes</taxon>
        <taxon>Columbidae</taxon>
        <taxon>Pampusana</taxon>
    </lineage>
</organism>
<dbReference type="PANTHER" id="PTHR12044">
    <property type="entry name" value="BCL2 INTERACTING MEDIATOR OF CELL DEATH"/>
    <property type="match status" value="1"/>
</dbReference>